<keyword evidence="2" id="KW-1015">Disulfide bond</keyword>
<dbReference type="PROSITE" id="PS51352">
    <property type="entry name" value="THIOREDOXIN_2"/>
    <property type="match status" value="1"/>
</dbReference>
<dbReference type="AlphaFoldDB" id="A0A9W4N3A4"/>
<dbReference type="OrthoDB" id="10070917at2759"/>
<dbReference type="PRINTS" id="PR00421">
    <property type="entry name" value="THIOREDOXIN"/>
</dbReference>
<evidence type="ECO:0000313" key="4">
    <source>
        <dbReference type="EMBL" id="CAG8249084.1"/>
    </source>
</evidence>
<proteinExistence type="inferred from homology"/>
<name>A0A9W4N3A4_PENNA</name>
<sequence>MTIIPEFKHLPIYICPHSQRLFTMGVTEIKSKAQFNELVKSGSGVALQAHAEWCGPCKAISPIFNKHAQVYADKPVIFARFDTDDVPELAQQLGVTNIPAFYFFKHGELSNNVRGANPQALKEAIEKLSC</sequence>
<dbReference type="EMBL" id="CAJVNV010000590">
    <property type="protein sequence ID" value="CAG8249084.1"/>
    <property type="molecule type" value="Genomic_DNA"/>
</dbReference>
<comment type="caution">
    <text evidence="4">The sequence shown here is derived from an EMBL/GenBank/DDBJ whole genome shotgun (WGS) entry which is preliminary data.</text>
</comment>
<comment type="similarity">
    <text evidence="1">Belongs to the thioredoxin family.</text>
</comment>
<dbReference type="SUPFAM" id="SSF52833">
    <property type="entry name" value="Thioredoxin-like"/>
    <property type="match status" value="1"/>
</dbReference>
<feature type="domain" description="Thioredoxin" evidence="3">
    <location>
        <begin position="15"/>
        <end position="130"/>
    </location>
</feature>
<evidence type="ECO:0000256" key="2">
    <source>
        <dbReference type="ARBA" id="ARBA00023157"/>
    </source>
</evidence>
<dbReference type="PANTHER" id="PTHR46115">
    <property type="entry name" value="THIOREDOXIN-LIKE PROTEIN 1"/>
    <property type="match status" value="1"/>
</dbReference>
<dbReference type="CDD" id="cd02947">
    <property type="entry name" value="TRX_family"/>
    <property type="match status" value="1"/>
</dbReference>
<dbReference type="Gene3D" id="3.40.30.10">
    <property type="entry name" value="Glutaredoxin"/>
    <property type="match status" value="1"/>
</dbReference>
<evidence type="ECO:0000313" key="5">
    <source>
        <dbReference type="Proteomes" id="UP001153461"/>
    </source>
</evidence>
<gene>
    <name evidence="4" type="ORF">PNAL_LOCUS8680</name>
</gene>
<organism evidence="4 5">
    <name type="scientific">Penicillium nalgiovense</name>
    <dbReference type="NCBI Taxonomy" id="60175"/>
    <lineage>
        <taxon>Eukaryota</taxon>
        <taxon>Fungi</taxon>
        <taxon>Dikarya</taxon>
        <taxon>Ascomycota</taxon>
        <taxon>Pezizomycotina</taxon>
        <taxon>Eurotiomycetes</taxon>
        <taxon>Eurotiomycetidae</taxon>
        <taxon>Eurotiales</taxon>
        <taxon>Aspergillaceae</taxon>
        <taxon>Penicillium</taxon>
    </lineage>
</organism>
<accession>A0A9W4N3A4</accession>
<dbReference type="Proteomes" id="UP001153461">
    <property type="component" value="Unassembled WGS sequence"/>
</dbReference>
<reference evidence="4" key="1">
    <citation type="submission" date="2021-07" db="EMBL/GenBank/DDBJ databases">
        <authorList>
            <person name="Branca A.L. A."/>
        </authorList>
    </citation>
    <scope>NUCLEOTIDE SEQUENCE</scope>
</reference>
<evidence type="ECO:0000256" key="1">
    <source>
        <dbReference type="ARBA" id="ARBA00008987"/>
    </source>
</evidence>
<evidence type="ECO:0000259" key="3">
    <source>
        <dbReference type="PROSITE" id="PS51352"/>
    </source>
</evidence>
<dbReference type="InterPro" id="IPR013766">
    <property type="entry name" value="Thioredoxin_domain"/>
</dbReference>
<protein>
    <recommendedName>
        <fullName evidence="3">Thioredoxin domain-containing protein</fullName>
    </recommendedName>
</protein>
<dbReference type="InterPro" id="IPR036249">
    <property type="entry name" value="Thioredoxin-like_sf"/>
</dbReference>
<dbReference type="Pfam" id="PF00085">
    <property type="entry name" value="Thioredoxin"/>
    <property type="match status" value="1"/>
</dbReference>